<evidence type="ECO:0000313" key="1">
    <source>
        <dbReference type="EMBL" id="KAG9989843.1"/>
    </source>
</evidence>
<accession>A0A9P8G391</accession>
<dbReference type="AlphaFoldDB" id="A0A9P8G391"/>
<comment type="caution">
    <text evidence="1">The sequence shown here is derived from an EMBL/GenBank/DDBJ whole genome shotgun (WGS) entry which is preliminary data.</text>
</comment>
<keyword evidence="2" id="KW-1185">Reference proteome</keyword>
<organism evidence="1 2">
    <name type="scientific">Aureobasidium melanogenum</name>
    <name type="common">Aureobasidium pullulans var. melanogenum</name>
    <dbReference type="NCBI Taxonomy" id="46634"/>
    <lineage>
        <taxon>Eukaryota</taxon>
        <taxon>Fungi</taxon>
        <taxon>Dikarya</taxon>
        <taxon>Ascomycota</taxon>
        <taxon>Pezizomycotina</taxon>
        <taxon>Dothideomycetes</taxon>
        <taxon>Dothideomycetidae</taxon>
        <taxon>Dothideales</taxon>
        <taxon>Saccotheciaceae</taxon>
        <taxon>Aureobasidium</taxon>
    </lineage>
</organism>
<dbReference type="EMBL" id="JAHFXS010000061">
    <property type="protein sequence ID" value="KAG9989843.1"/>
    <property type="molecule type" value="Genomic_DNA"/>
</dbReference>
<protein>
    <submittedName>
        <fullName evidence="1">Uncharacterized protein</fullName>
    </submittedName>
</protein>
<gene>
    <name evidence="1" type="ORF">KCU98_g1589</name>
</gene>
<evidence type="ECO:0000313" key="2">
    <source>
        <dbReference type="Proteomes" id="UP000729357"/>
    </source>
</evidence>
<dbReference type="Proteomes" id="UP000729357">
    <property type="component" value="Unassembled WGS sequence"/>
</dbReference>
<feature type="non-terminal residue" evidence="1">
    <location>
        <position position="88"/>
    </location>
</feature>
<proteinExistence type="predicted"/>
<sequence length="88" mass="9841">MIAHHYNHETFQAPPDLSKAGSAFNPLDGHEIVKKVLMPLVGKCCVENKLGAILAYRHFDLEENEQLVEYKDTSVLWSANTANLFPSS</sequence>
<reference evidence="1" key="2">
    <citation type="submission" date="2021-08" db="EMBL/GenBank/DDBJ databases">
        <authorList>
            <person name="Gostincar C."/>
            <person name="Sun X."/>
            <person name="Song Z."/>
            <person name="Gunde-Cimerman N."/>
        </authorList>
    </citation>
    <scope>NUCLEOTIDE SEQUENCE</scope>
    <source>
        <strain evidence="1">EXF-9298</strain>
    </source>
</reference>
<reference evidence="1" key="1">
    <citation type="journal article" date="2021" name="J Fungi (Basel)">
        <title>Virulence traits and population genomics of the black yeast Aureobasidium melanogenum.</title>
        <authorList>
            <person name="Cernosa A."/>
            <person name="Sun X."/>
            <person name="Gostincar C."/>
            <person name="Fang C."/>
            <person name="Gunde-Cimerman N."/>
            <person name="Song Z."/>
        </authorList>
    </citation>
    <scope>NUCLEOTIDE SEQUENCE</scope>
    <source>
        <strain evidence="1">EXF-9298</strain>
    </source>
</reference>
<name>A0A9P8G391_AURME</name>